<dbReference type="EMBL" id="CZBP01000036">
    <property type="protein sequence ID" value="CUQ36339.1"/>
    <property type="molecule type" value="Genomic_DNA"/>
</dbReference>
<proteinExistence type="predicted"/>
<evidence type="ECO:0000313" key="1">
    <source>
        <dbReference type="EMBL" id="CUQ36339.1"/>
    </source>
</evidence>
<dbReference type="RefSeq" id="WP_055060464.1">
    <property type="nucleotide sequence ID" value="NZ_CZBP01000036.1"/>
</dbReference>
<evidence type="ECO:0000313" key="2">
    <source>
        <dbReference type="Proteomes" id="UP000095762"/>
    </source>
</evidence>
<reference evidence="1 2" key="1">
    <citation type="submission" date="2015-09" db="EMBL/GenBank/DDBJ databases">
        <authorList>
            <consortium name="Pathogen Informatics"/>
        </authorList>
    </citation>
    <scope>NUCLEOTIDE SEQUENCE [LARGE SCALE GENOMIC DNA]</scope>
    <source>
        <strain evidence="1 2">2789STDY5834957</strain>
    </source>
</reference>
<gene>
    <name evidence="1" type="ORF">ERS852569_03387</name>
</gene>
<sequence>MTCSYCQLAGCCSGIGACAANQKYLKAYLQRHPGKIVSGNLARQICNMGKQEEDARKLKEIKESLYFLAEQKQTNLFRMARRLLNHHGNPSLVREIQEEAWKLTSHPEILLDEDELKYALLV</sequence>
<name>A0A174VZG1_9FIRM</name>
<protein>
    <submittedName>
        <fullName evidence="1">Uncharacterized protein</fullName>
    </submittedName>
</protein>
<dbReference type="AlphaFoldDB" id="A0A174VZG1"/>
<accession>A0A174VZG1</accession>
<organism evidence="1 2">
    <name type="scientific">Blautia obeum</name>
    <dbReference type="NCBI Taxonomy" id="40520"/>
    <lineage>
        <taxon>Bacteria</taxon>
        <taxon>Bacillati</taxon>
        <taxon>Bacillota</taxon>
        <taxon>Clostridia</taxon>
        <taxon>Lachnospirales</taxon>
        <taxon>Lachnospiraceae</taxon>
        <taxon>Blautia</taxon>
    </lineage>
</organism>
<dbReference type="Proteomes" id="UP000095762">
    <property type="component" value="Unassembled WGS sequence"/>
</dbReference>